<comment type="caution">
    <text evidence="8">The sequence shown here is derived from an EMBL/GenBank/DDBJ whole genome shotgun (WGS) entry which is preliminary data.</text>
</comment>
<dbReference type="PRINTS" id="PR00064">
    <property type="entry name" value="RIBOSOMALL35"/>
</dbReference>
<dbReference type="PANTHER" id="PTHR33343">
    <property type="entry name" value="54S RIBOSOMAL PROTEIN BL35M"/>
    <property type="match status" value="1"/>
</dbReference>
<dbReference type="GO" id="GO:0015934">
    <property type="term" value="C:large ribosomal subunit"/>
    <property type="evidence" value="ECO:0007669"/>
    <property type="project" value="TreeGrafter"/>
</dbReference>
<evidence type="ECO:0000256" key="2">
    <source>
        <dbReference type="ARBA" id="ARBA00022980"/>
    </source>
</evidence>
<keyword evidence="3 5" id="KW-0687">Ribonucleoprotein</keyword>
<protein>
    <recommendedName>
        <fullName evidence="4 5">Large ribosomal subunit protein bL35</fullName>
    </recommendedName>
</protein>
<evidence type="ECO:0000313" key="9">
    <source>
        <dbReference type="Proteomes" id="UP000229335"/>
    </source>
</evidence>
<evidence type="ECO:0000256" key="6">
    <source>
        <dbReference type="RuleBase" id="RU000568"/>
    </source>
</evidence>
<dbReference type="InterPro" id="IPR021137">
    <property type="entry name" value="Ribosomal_bL35-like"/>
</dbReference>
<dbReference type="PANTHER" id="PTHR33343:SF1">
    <property type="entry name" value="LARGE RIBOSOMAL SUBUNIT PROTEIN BL35M"/>
    <property type="match status" value="1"/>
</dbReference>
<keyword evidence="2 5" id="KW-0689">Ribosomal protein</keyword>
<dbReference type="Pfam" id="PF01632">
    <property type="entry name" value="Ribosomal_L35p"/>
    <property type="match status" value="1"/>
</dbReference>
<feature type="region of interest" description="Disordered" evidence="7">
    <location>
        <begin position="1"/>
        <end position="49"/>
    </location>
</feature>
<feature type="compositionally biased region" description="Basic residues" evidence="7">
    <location>
        <begin position="1"/>
        <end position="26"/>
    </location>
</feature>
<evidence type="ECO:0000256" key="3">
    <source>
        <dbReference type="ARBA" id="ARBA00023274"/>
    </source>
</evidence>
<accession>A0A2M6WL23</accession>
<evidence type="ECO:0000256" key="5">
    <source>
        <dbReference type="HAMAP-Rule" id="MF_00514"/>
    </source>
</evidence>
<reference evidence="9" key="1">
    <citation type="submission" date="2017-09" db="EMBL/GenBank/DDBJ databases">
        <title>Depth-based differentiation of microbial function through sediment-hosted aquifers and enrichment of novel symbionts in the deep terrestrial subsurface.</title>
        <authorList>
            <person name="Probst A.J."/>
            <person name="Ladd B."/>
            <person name="Jarett J.K."/>
            <person name="Geller-Mcgrath D.E."/>
            <person name="Sieber C.M.K."/>
            <person name="Emerson J.B."/>
            <person name="Anantharaman K."/>
            <person name="Thomas B.C."/>
            <person name="Malmstrom R."/>
            <person name="Stieglmeier M."/>
            <person name="Klingl A."/>
            <person name="Woyke T."/>
            <person name="Ryan C.M."/>
            <person name="Banfield J.F."/>
        </authorList>
    </citation>
    <scope>NUCLEOTIDE SEQUENCE [LARGE SCALE GENOMIC DNA]</scope>
</reference>
<evidence type="ECO:0000256" key="1">
    <source>
        <dbReference type="ARBA" id="ARBA00006598"/>
    </source>
</evidence>
<dbReference type="SUPFAM" id="SSF143034">
    <property type="entry name" value="L35p-like"/>
    <property type="match status" value="1"/>
</dbReference>
<dbReference type="Gene3D" id="4.10.410.60">
    <property type="match status" value="1"/>
</dbReference>
<dbReference type="FunFam" id="4.10.410.60:FF:000001">
    <property type="entry name" value="50S ribosomal protein L35"/>
    <property type="match status" value="1"/>
</dbReference>
<comment type="similarity">
    <text evidence="1 5 6">Belongs to the bacterial ribosomal protein bL35 family.</text>
</comment>
<dbReference type="HAMAP" id="MF_00514">
    <property type="entry name" value="Ribosomal_bL35"/>
    <property type="match status" value="1"/>
</dbReference>
<feature type="compositionally biased region" description="Basic and acidic residues" evidence="7">
    <location>
        <begin position="27"/>
        <end position="39"/>
    </location>
</feature>
<evidence type="ECO:0000256" key="7">
    <source>
        <dbReference type="SAM" id="MobiDB-lite"/>
    </source>
</evidence>
<evidence type="ECO:0000256" key="4">
    <source>
        <dbReference type="ARBA" id="ARBA00071664"/>
    </source>
</evidence>
<name>A0A2M6WL23_9BACT</name>
<dbReference type="GO" id="GO:0006412">
    <property type="term" value="P:translation"/>
    <property type="evidence" value="ECO:0007669"/>
    <property type="project" value="UniProtKB-UniRule"/>
</dbReference>
<dbReference type="InterPro" id="IPR037229">
    <property type="entry name" value="Ribosomal_bL35_sf"/>
</dbReference>
<dbReference type="InterPro" id="IPR001706">
    <property type="entry name" value="Ribosomal_bL35"/>
</dbReference>
<evidence type="ECO:0000313" key="8">
    <source>
        <dbReference type="EMBL" id="PIT93472.1"/>
    </source>
</evidence>
<organism evidence="8 9">
    <name type="scientific">Candidatus Falkowbacteria bacterium CG10_big_fil_rev_8_21_14_0_10_43_11</name>
    <dbReference type="NCBI Taxonomy" id="1974568"/>
    <lineage>
        <taxon>Bacteria</taxon>
        <taxon>Candidatus Falkowiibacteriota</taxon>
    </lineage>
</organism>
<sequence length="66" mass="7751">MPKIKTHKATAKRFKKTKTGKILKRKCGQDHFNSRDRGKVTRSKRRDVSMAKTEIKTIKTLTPYYI</sequence>
<dbReference type="AlphaFoldDB" id="A0A2M6WL23"/>
<proteinExistence type="inferred from homology"/>
<dbReference type="Proteomes" id="UP000229335">
    <property type="component" value="Unassembled WGS sequence"/>
</dbReference>
<dbReference type="GO" id="GO:0003735">
    <property type="term" value="F:structural constituent of ribosome"/>
    <property type="evidence" value="ECO:0007669"/>
    <property type="project" value="InterPro"/>
</dbReference>
<gene>
    <name evidence="5" type="primary">rpmI</name>
    <name evidence="8" type="ORF">COU00_04165</name>
</gene>
<dbReference type="EMBL" id="PFAS01000074">
    <property type="protein sequence ID" value="PIT93472.1"/>
    <property type="molecule type" value="Genomic_DNA"/>
</dbReference>